<keyword evidence="14" id="KW-1185">Reference proteome</keyword>
<comment type="subcellular location">
    <subcellularLocation>
        <location evidence="1">Cell membrane</location>
        <topology evidence="1">Multi-pass membrane protein</topology>
    </subcellularLocation>
    <subcellularLocation>
        <location evidence="12">Membrane</location>
        <topology evidence="12">Multi-pass membrane protein</topology>
    </subcellularLocation>
</comment>
<evidence type="ECO:0000256" key="9">
    <source>
        <dbReference type="ARBA" id="ARBA00023136"/>
    </source>
</evidence>
<dbReference type="Gene3D" id="3.30.460.20">
    <property type="entry name" value="CorA soluble domain-like"/>
    <property type="match status" value="1"/>
</dbReference>
<dbReference type="FunFam" id="1.20.58.340:FF:000004">
    <property type="entry name" value="Magnesium transport protein CorA"/>
    <property type="match status" value="1"/>
</dbReference>
<organism evidence="13 14">
    <name type="scientific">Owenweeksia hongkongensis (strain DSM 17368 / CIP 108786 / JCM 12287 / NRRL B-23963 / UST20020801)</name>
    <dbReference type="NCBI Taxonomy" id="926562"/>
    <lineage>
        <taxon>Bacteria</taxon>
        <taxon>Pseudomonadati</taxon>
        <taxon>Bacteroidota</taxon>
        <taxon>Flavobacteriia</taxon>
        <taxon>Flavobacteriales</taxon>
        <taxon>Owenweeksiaceae</taxon>
        <taxon>Owenweeksia</taxon>
    </lineage>
</organism>
<dbReference type="InterPro" id="IPR045863">
    <property type="entry name" value="CorA_TM1_TM2"/>
</dbReference>
<dbReference type="STRING" id="926562.Oweho_1510"/>
<keyword evidence="4 12" id="KW-1003">Cell membrane</keyword>
<dbReference type="GO" id="GO:0015095">
    <property type="term" value="F:magnesium ion transmembrane transporter activity"/>
    <property type="evidence" value="ECO:0007669"/>
    <property type="project" value="UniProtKB-UniRule"/>
</dbReference>
<keyword evidence="5 12" id="KW-0812">Transmembrane</keyword>
<dbReference type="SUPFAM" id="SSF144083">
    <property type="entry name" value="Magnesium transport protein CorA, transmembrane region"/>
    <property type="match status" value="1"/>
</dbReference>
<dbReference type="PANTHER" id="PTHR46494:SF1">
    <property type="entry name" value="CORA FAMILY METAL ION TRANSPORTER (EUROFUNG)"/>
    <property type="match status" value="1"/>
</dbReference>
<dbReference type="CDD" id="cd12828">
    <property type="entry name" value="TmCorA-like_1"/>
    <property type="match status" value="1"/>
</dbReference>
<dbReference type="GO" id="GO:0050897">
    <property type="term" value="F:cobalt ion binding"/>
    <property type="evidence" value="ECO:0007669"/>
    <property type="project" value="TreeGrafter"/>
</dbReference>
<comment type="similarity">
    <text evidence="2 12">Belongs to the CorA metal ion transporter (MIT) (TC 1.A.35) family.</text>
</comment>
<dbReference type="Gene3D" id="1.20.58.340">
    <property type="entry name" value="Magnesium transport protein CorA, transmembrane region"/>
    <property type="match status" value="2"/>
</dbReference>
<comment type="function">
    <text evidence="11">Mediates influx of magnesium ions. Alternates between open and closed states. Activated by low cytoplasmic Mg(2+) levels. Inactive when cytoplasmic Mg(2+) levels are high.</text>
</comment>
<name>G8R8S1_OWEHD</name>
<keyword evidence="9 12" id="KW-0472">Membrane</keyword>
<proteinExistence type="inferred from homology"/>
<dbReference type="EMBL" id="CP003156">
    <property type="protein sequence ID" value="AEV32501.1"/>
    <property type="molecule type" value="Genomic_DNA"/>
</dbReference>
<dbReference type="OrthoDB" id="9803416at2"/>
<dbReference type="NCBIfam" id="TIGR00383">
    <property type="entry name" value="corA"/>
    <property type="match status" value="1"/>
</dbReference>
<dbReference type="InterPro" id="IPR002523">
    <property type="entry name" value="MgTranspt_CorA/ZnTranspt_ZntB"/>
</dbReference>
<feature type="transmembrane region" description="Helical" evidence="12">
    <location>
        <begin position="296"/>
        <end position="316"/>
    </location>
</feature>
<evidence type="ECO:0000256" key="5">
    <source>
        <dbReference type="ARBA" id="ARBA00022692"/>
    </source>
</evidence>
<dbReference type="AlphaFoldDB" id="G8R8S1"/>
<reference evidence="13 14" key="1">
    <citation type="journal article" date="2012" name="Stand. Genomic Sci.">
        <title>Genome sequence of the orange-pigmented seawater bacterium Owenweeksia hongkongensis type strain (UST20020801(T)).</title>
        <authorList>
            <person name="Riedel T."/>
            <person name="Held B."/>
            <person name="Nolan M."/>
            <person name="Lucas S."/>
            <person name="Lapidus A."/>
            <person name="Tice H."/>
            <person name="Del Rio T.G."/>
            <person name="Cheng J.F."/>
            <person name="Han C."/>
            <person name="Tapia R."/>
            <person name="Goodwin L.A."/>
            <person name="Pitluck S."/>
            <person name="Liolios K."/>
            <person name="Mavromatis K."/>
            <person name="Pagani I."/>
            <person name="Ivanova N."/>
            <person name="Mikhailova N."/>
            <person name="Pati A."/>
            <person name="Chen A."/>
            <person name="Palaniappan K."/>
            <person name="Rohde M."/>
            <person name="Tindall B.J."/>
            <person name="Detter J.C."/>
            <person name="Goker M."/>
            <person name="Woyke T."/>
            <person name="Bristow J."/>
            <person name="Eisen J.A."/>
            <person name="Markowitz V."/>
            <person name="Hugenholtz P."/>
            <person name="Klenk H.P."/>
            <person name="Kyrpides N.C."/>
        </authorList>
    </citation>
    <scope>NUCLEOTIDE SEQUENCE</scope>
    <source>
        <strain evidence="14">DSM 17368 / JCM 12287 / NRRL B-23963</strain>
    </source>
</reference>
<dbReference type="InterPro" id="IPR004488">
    <property type="entry name" value="Mg/Co-transport_prot_CorA"/>
</dbReference>
<evidence type="ECO:0000313" key="14">
    <source>
        <dbReference type="Proteomes" id="UP000005631"/>
    </source>
</evidence>
<dbReference type="KEGG" id="oho:Oweho_1510"/>
<evidence type="ECO:0000256" key="8">
    <source>
        <dbReference type="ARBA" id="ARBA00023065"/>
    </source>
</evidence>
<keyword evidence="8 12" id="KW-0406">Ion transport</keyword>
<dbReference type="PATRIC" id="fig|926562.3.peg.1513"/>
<evidence type="ECO:0000256" key="10">
    <source>
        <dbReference type="ARBA" id="ARBA00034269"/>
    </source>
</evidence>
<dbReference type="InterPro" id="IPR045861">
    <property type="entry name" value="CorA_cytoplasmic_dom"/>
</dbReference>
<dbReference type="GO" id="GO:0015087">
    <property type="term" value="F:cobalt ion transmembrane transporter activity"/>
    <property type="evidence" value="ECO:0007669"/>
    <property type="project" value="UniProtKB-UniRule"/>
</dbReference>
<sequence>MARFYKKRSANKGLPPGSLVFIGTKKVDTPTVEYVSYDQENFTESEFLRVENVPKNDPEKRQWYNITGLDNEEFMAHIQERLNIHPLAMEDVMNTGQRAKFEEFEDFAFTTLKMLQFDSKASRVITEQVSFVIKGTTLITFQEEPGDTFDAVRKRLRNPKSNIRKLGPDYLAYALMDSIVDNYVYLIEGMGEKVDDLELKILEDPDEDALQQINMYKRELHFILKVVRPVRELTHNLIRTESEFIDKKKTLAFYKDLDDLITHVIESAEAYRQVLTDYLQVYHTNVSAKMNDIMKVLTIFSAIFIPLSFFAGVYGTNFDYFPELHFKYSYFIFWGVIVTMAGGMLYYFKRKGWF</sequence>
<evidence type="ECO:0000256" key="7">
    <source>
        <dbReference type="ARBA" id="ARBA00022989"/>
    </source>
</evidence>
<protein>
    <recommendedName>
        <fullName evidence="12">Magnesium transport protein CorA</fullName>
    </recommendedName>
</protein>
<evidence type="ECO:0000256" key="2">
    <source>
        <dbReference type="ARBA" id="ARBA00009765"/>
    </source>
</evidence>
<keyword evidence="7 12" id="KW-1133">Transmembrane helix</keyword>
<dbReference type="GO" id="GO:0005886">
    <property type="term" value="C:plasma membrane"/>
    <property type="evidence" value="ECO:0007669"/>
    <property type="project" value="UniProtKB-SubCell"/>
</dbReference>
<keyword evidence="6 12" id="KW-0460">Magnesium</keyword>
<dbReference type="GO" id="GO:0000287">
    <property type="term" value="F:magnesium ion binding"/>
    <property type="evidence" value="ECO:0007669"/>
    <property type="project" value="TreeGrafter"/>
</dbReference>
<evidence type="ECO:0000256" key="4">
    <source>
        <dbReference type="ARBA" id="ARBA00022475"/>
    </source>
</evidence>
<gene>
    <name evidence="12" type="primary">corA</name>
    <name evidence="13" type="ordered locus">Oweho_1510</name>
</gene>
<evidence type="ECO:0000313" key="13">
    <source>
        <dbReference type="EMBL" id="AEV32501.1"/>
    </source>
</evidence>
<dbReference type="HOGENOM" id="CLU_007127_0_0_10"/>
<accession>G8R8S1</accession>
<feature type="transmembrane region" description="Helical" evidence="12">
    <location>
        <begin position="328"/>
        <end position="348"/>
    </location>
</feature>
<evidence type="ECO:0000256" key="12">
    <source>
        <dbReference type="RuleBase" id="RU362010"/>
    </source>
</evidence>
<dbReference type="SUPFAM" id="SSF143865">
    <property type="entry name" value="CorA soluble domain-like"/>
    <property type="match status" value="1"/>
</dbReference>
<dbReference type="Proteomes" id="UP000005631">
    <property type="component" value="Chromosome"/>
</dbReference>
<evidence type="ECO:0000256" key="1">
    <source>
        <dbReference type="ARBA" id="ARBA00004651"/>
    </source>
</evidence>
<dbReference type="PANTHER" id="PTHR46494">
    <property type="entry name" value="CORA FAMILY METAL ION TRANSPORTER (EUROFUNG)"/>
    <property type="match status" value="1"/>
</dbReference>
<keyword evidence="3 12" id="KW-0813">Transport</keyword>
<dbReference type="eggNOG" id="COG0598">
    <property type="taxonomic scope" value="Bacteria"/>
</dbReference>
<evidence type="ECO:0000256" key="3">
    <source>
        <dbReference type="ARBA" id="ARBA00022448"/>
    </source>
</evidence>
<dbReference type="RefSeq" id="WP_014201857.1">
    <property type="nucleotide sequence ID" value="NC_016599.1"/>
</dbReference>
<evidence type="ECO:0000256" key="11">
    <source>
        <dbReference type="ARBA" id="ARBA00045497"/>
    </source>
</evidence>
<dbReference type="Pfam" id="PF01544">
    <property type="entry name" value="CorA"/>
    <property type="match status" value="1"/>
</dbReference>
<comment type="catalytic activity">
    <reaction evidence="10">
        <text>Mg(2+)(in) = Mg(2+)(out)</text>
        <dbReference type="Rhea" id="RHEA:29827"/>
        <dbReference type="ChEBI" id="CHEBI:18420"/>
    </reaction>
</comment>
<evidence type="ECO:0000256" key="6">
    <source>
        <dbReference type="ARBA" id="ARBA00022842"/>
    </source>
</evidence>